<proteinExistence type="inferred from homology"/>
<keyword evidence="7" id="KW-0040">ANK repeat</keyword>
<evidence type="ECO:0000256" key="2">
    <source>
        <dbReference type="ARBA" id="ARBA00008267"/>
    </source>
</evidence>
<keyword evidence="9" id="KW-0010">Activator</keyword>
<evidence type="ECO:0000256" key="7">
    <source>
        <dbReference type="ARBA" id="ARBA00023043"/>
    </source>
</evidence>
<dbReference type="PANTHER" id="PTHR23335">
    <property type="entry name" value="CALMODULIN-BINDING TRANSCRIPTION ACTIVATOR CAMTA"/>
    <property type="match status" value="1"/>
</dbReference>
<organism evidence="12 13">
    <name type="scientific">Apostasia shenzhenica</name>
    <dbReference type="NCBI Taxonomy" id="1088818"/>
    <lineage>
        <taxon>Eukaryota</taxon>
        <taxon>Viridiplantae</taxon>
        <taxon>Streptophyta</taxon>
        <taxon>Embryophyta</taxon>
        <taxon>Tracheophyta</taxon>
        <taxon>Spermatophyta</taxon>
        <taxon>Magnoliopsida</taxon>
        <taxon>Liliopsida</taxon>
        <taxon>Asparagales</taxon>
        <taxon>Orchidaceae</taxon>
        <taxon>Apostasioideae</taxon>
        <taxon>Apostasia</taxon>
    </lineage>
</organism>
<dbReference type="Proteomes" id="UP000236161">
    <property type="component" value="Unassembled WGS sequence"/>
</dbReference>
<evidence type="ECO:0000313" key="13">
    <source>
        <dbReference type="Proteomes" id="UP000236161"/>
    </source>
</evidence>
<keyword evidence="11" id="KW-0539">Nucleus</keyword>
<keyword evidence="4" id="KW-0106">Calcium</keyword>
<dbReference type="FunFam" id="1.20.5.190:FF:000003">
    <property type="entry name" value="Calmodulin-binding transcription activator 2"/>
    <property type="match status" value="1"/>
</dbReference>
<dbReference type="GO" id="GO:0003712">
    <property type="term" value="F:transcription coregulator activity"/>
    <property type="evidence" value="ECO:0007669"/>
    <property type="project" value="TreeGrafter"/>
</dbReference>
<dbReference type="OrthoDB" id="684407at2759"/>
<dbReference type="GO" id="GO:0005634">
    <property type="term" value="C:nucleus"/>
    <property type="evidence" value="ECO:0007669"/>
    <property type="project" value="UniProtKB-SubCell"/>
</dbReference>
<dbReference type="EMBL" id="KZ451982">
    <property type="protein sequence ID" value="PKA54710.1"/>
    <property type="molecule type" value="Genomic_DNA"/>
</dbReference>
<evidence type="ECO:0000256" key="11">
    <source>
        <dbReference type="ARBA" id="ARBA00023242"/>
    </source>
</evidence>
<dbReference type="AlphaFoldDB" id="A0A2I0AGP2"/>
<keyword evidence="5" id="KW-0112">Calmodulin-binding</keyword>
<gene>
    <name evidence="12" type="primary">CMTA2</name>
    <name evidence="12" type="ORF">AXF42_Ash000545</name>
</gene>
<dbReference type="GO" id="GO:0006357">
    <property type="term" value="P:regulation of transcription by RNA polymerase II"/>
    <property type="evidence" value="ECO:0007669"/>
    <property type="project" value="TreeGrafter"/>
</dbReference>
<dbReference type="SUPFAM" id="SSF52540">
    <property type="entry name" value="P-loop containing nucleoside triphosphate hydrolases"/>
    <property type="match status" value="1"/>
</dbReference>
<evidence type="ECO:0000256" key="9">
    <source>
        <dbReference type="ARBA" id="ARBA00023159"/>
    </source>
</evidence>
<comment type="similarity">
    <text evidence="2">Belongs to the CAMTA family.</text>
</comment>
<dbReference type="InterPro" id="IPR000048">
    <property type="entry name" value="IQ_motif_EF-hand-BS"/>
</dbReference>
<keyword evidence="6" id="KW-0805">Transcription regulation</keyword>
<evidence type="ECO:0000256" key="8">
    <source>
        <dbReference type="ARBA" id="ARBA00023125"/>
    </source>
</evidence>
<reference evidence="12 13" key="1">
    <citation type="journal article" date="2017" name="Nature">
        <title>The Apostasia genome and the evolution of orchids.</title>
        <authorList>
            <person name="Zhang G.Q."/>
            <person name="Liu K.W."/>
            <person name="Li Z."/>
            <person name="Lohaus R."/>
            <person name="Hsiao Y.Y."/>
            <person name="Niu S.C."/>
            <person name="Wang J.Y."/>
            <person name="Lin Y.C."/>
            <person name="Xu Q."/>
            <person name="Chen L.J."/>
            <person name="Yoshida K."/>
            <person name="Fujiwara S."/>
            <person name="Wang Z.W."/>
            <person name="Zhang Y.Q."/>
            <person name="Mitsuda N."/>
            <person name="Wang M."/>
            <person name="Liu G.H."/>
            <person name="Pecoraro L."/>
            <person name="Huang H.X."/>
            <person name="Xiao X.J."/>
            <person name="Lin M."/>
            <person name="Wu X.Y."/>
            <person name="Wu W.L."/>
            <person name="Chen Y.Y."/>
            <person name="Chang S.B."/>
            <person name="Sakamoto S."/>
            <person name="Ohme-Takagi M."/>
            <person name="Yagi M."/>
            <person name="Zeng S.J."/>
            <person name="Shen C.Y."/>
            <person name="Yeh C.M."/>
            <person name="Luo Y.B."/>
            <person name="Tsai W.C."/>
            <person name="Van de Peer Y."/>
            <person name="Liu Z.J."/>
        </authorList>
    </citation>
    <scope>NUCLEOTIDE SEQUENCE [LARGE SCALE GENOMIC DNA]</scope>
    <source>
        <strain evidence="13">cv. Shenzhen</strain>
        <tissue evidence="12">Stem</tissue>
    </source>
</reference>
<dbReference type="PROSITE" id="PS50096">
    <property type="entry name" value="IQ"/>
    <property type="match status" value="2"/>
</dbReference>
<keyword evidence="3" id="KW-0677">Repeat</keyword>
<evidence type="ECO:0000256" key="3">
    <source>
        <dbReference type="ARBA" id="ARBA00022737"/>
    </source>
</evidence>
<evidence type="ECO:0000256" key="10">
    <source>
        <dbReference type="ARBA" id="ARBA00023163"/>
    </source>
</evidence>
<name>A0A2I0AGP2_9ASPA</name>
<dbReference type="Gene3D" id="1.20.5.190">
    <property type="match status" value="1"/>
</dbReference>
<keyword evidence="10" id="KW-0804">Transcription</keyword>
<evidence type="ECO:0000256" key="1">
    <source>
        <dbReference type="ARBA" id="ARBA00004123"/>
    </source>
</evidence>
<evidence type="ECO:0000256" key="6">
    <source>
        <dbReference type="ARBA" id="ARBA00023015"/>
    </source>
</evidence>
<evidence type="ECO:0000256" key="5">
    <source>
        <dbReference type="ARBA" id="ARBA00022860"/>
    </source>
</evidence>
<comment type="subcellular location">
    <subcellularLocation>
        <location evidence="1">Nucleus</location>
    </subcellularLocation>
</comment>
<evidence type="ECO:0000256" key="4">
    <source>
        <dbReference type="ARBA" id="ARBA00022837"/>
    </source>
</evidence>
<accession>A0A2I0AGP2</accession>
<evidence type="ECO:0000313" key="12">
    <source>
        <dbReference type="EMBL" id="PKA54710.1"/>
    </source>
</evidence>
<dbReference type="GO" id="GO:0005516">
    <property type="term" value="F:calmodulin binding"/>
    <property type="evidence" value="ECO:0007669"/>
    <property type="project" value="UniProtKB-KW"/>
</dbReference>
<protein>
    <submittedName>
        <fullName evidence="12">Calmodulin-binding transcription activator 2</fullName>
    </submittedName>
</protein>
<keyword evidence="13" id="KW-1185">Reference proteome</keyword>
<dbReference type="GO" id="GO:0003690">
    <property type="term" value="F:double-stranded DNA binding"/>
    <property type="evidence" value="ECO:0007669"/>
    <property type="project" value="TreeGrafter"/>
</dbReference>
<dbReference type="Pfam" id="PF00612">
    <property type="entry name" value="IQ"/>
    <property type="match status" value="2"/>
</dbReference>
<dbReference type="InterPro" id="IPR027417">
    <property type="entry name" value="P-loop_NTPase"/>
</dbReference>
<dbReference type="SMART" id="SM00015">
    <property type="entry name" value="IQ"/>
    <property type="match status" value="2"/>
</dbReference>
<keyword evidence="8" id="KW-0238">DNA-binding</keyword>
<sequence length="249" mass="28716">MTLRENAMDTVSATLTEEDAVESLEGKNVVSIDGEGSQISLRESLAAVRNSAQAAARIQAAFRVQSFCQRELTRYTEIEDDMMLPNLRRKIHRTRHFNDSLHAAAIRIQQKYRGWKCRKEFLKFRNRIVKIQAHVRGHQVRKQYKKVVWSVSIVEKAILRWRRKGSGLRGFRVEKATDGAVKDVEKTDEYEFLRLGRKQKVAGIEKALARVKSMVRYPDARDQYMRLVASSNKSKLLVAKSSDQLHNSK</sequence>
<dbReference type="PANTHER" id="PTHR23335:SF0">
    <property type="entry name" value="CALMODULIN-BINDING TRANSCRIPTION ACTIVATOR 2-LIKE ISOFORM X1"/>
    <property type="match status" value="1"/>
</dbReference>